<keyword evidence="1" id="KW-0812">Transmembrane</keyword>
<feature type="transmembrane region" description="Helical" evidence="1">
    <location>
        <begin position="282"/>
        <end position="308"/>
    </location>
</feature>
<keyword evidence="1" id="KW-1133">Transmembrane helix</keyword>
<gene>
    <name evidence="2" type="ORF">SAMN02745725_01707</name>
</gene>
<feature type="transmembrane region" description="Helical" evidence="1">
    <location>
        <begin position="206"/>
        <end position="224"/>
    </location>
</feature>
<keyword evidence="3" id="KW-1185">Reference proteome</keyword>
<feature type="transmembrane region" description="Helical" evidence="1">
    <location>
        <begin position="7"/>
        <end position="25"/>
    </location>
</feature>
<protein>
    <recommendedName>
        <fullName evidence="4">Glycosyltransferase RgtA/B/C/D-like domain-containing protein</fullName>
    </recommendedName>
</protein>
<feature type="transmembrane region" description="Helical" evidence="1">
    <location>
        <begin position="156"/>
        <end position="175"/>
    </location>
</feature>
<feature type="transmembrane region" description="Helical" evidence="1">
    <location>
        <begin position="344"/>
        <end position="365"/>
    </location>
</feature>
<evidence type="ECO:0000313" key="3">
    <source>
        <dbReference type="Proteomes" id="UP000184185"/>
    </source>
</evidence>
<feature type="transmembrane region" description="Helical" evidence="1">
    <location>
        <begin position="377"/>
        <end position="396"/>
    </location>
</feature>
<organism evidence="2 3">
    <name type="scientific">Pseudobutyrivibrio xylanivorans DSM 14809</name>
    <dbReference type="NCBI Taxonomy" id="1123012"/>
    <lineage>
        <taxon>Bacteria</taxon>
        <taxon>Bacillati</taxon>
        <taxon>Bacillota</taxon>
        <taxon>Clostridia</taxon>
        <taxon>Lachnospirales</taxon>
        <taxon>Lachnospiraceae</taxon>
        <taxon>Pseudobutyrivibrio</taxon>
    </lineage>
</organism>
<proteinExistence type="predicted"/>
<evidence type="ECO:0000256" key="1">
    <source>
        <dbReference type="SAM" id="Phobius"/>
    </source>
</evidence>
<accession>A0A1M6GBN7</accession>
<dbReference type="AlphaFoldDB" id="A0A1M6GBN7"/>
<feature type="transmembrane region" description="Helical" evidence="1">
    <location>
        <begin position="244"/>
        <end position="262"/>
    </location>
</feature>
<keyword evidence="1" id="KW-0472">Membrane</keyword>
<sequence>MKNKRDIAIFTMFGLAVFAGLLLFFSKINPLVVYDADDWLYVYELRKPIPLIHAWNPTKVFPETFMPLASYFGALVINPRINNYCFSLTLAHALFSSLILTLYFVHFPILFYKREFASFKSSVIYGCFFFLLHFISHMVNGRNNPFALWSENLTCFYNYTLPVALNAALVMHFMIYGGSKKWFEKSNLIHKFVVAVWIYFALNSNLYSSVVLATYIGTELFLILKRELKEKSFDLKTYCGCNWFNLLIIFCWVGTNILELFGGRAGGMQKSFIINLPITMGMGVFSLVGKNIFLTILDIFVFVSWRKLHNKKLTPTAERFLYYIGFGLIYLTFLSAAVEPTYIFRPQITICSFFYIFMGMIACLNELKKTNSKYKRAPLVLLGTLGLLFVFPGHLFCPYNYSILSYDKCEVLTNDIISQFNEAEQEGKSEIVLEIPKFTQEGNWPLSDFIGERYANALYKHKITKSYITVKDLIITEEKNRELDIPMGKQLFSL</sequence>
<reference evidence="2 3" key="1">
    <citation type="submission" date="2016-11" db="EMBL/GenBank/DDBJ databases">
        <authorList>
            <person name="Jaros S."/>
            <person name="Januszkiewicz K."/>
            <person name="Wedrychowicz H."/>
        </authorList>
    </citation>
    <scope>NUCLEOTIDE SEQUENCE [LARGE SCALE GENOMIC DNA]</scope>
    <source>
        <strain evidence="2 3">DSM 14809</strain>
    </source>
</reference>
<dbReference type="Proteomes" id="UP000184185">
    <property type="component" value="Unassembled WGS sequence"/>
</dbReference>
<name>A0A1M6GBN7_PSEXY</name>
<evidence type="ECO:0000313" key="2">
    <source>
        <dbReference type="EMBL" id="SHJ07398.1"/>
    </source>
</evidence>
<dbReference type="RefSeq" id="WP_072916075.1">
    <property type="nucleotide sequence ID" value="NZ_FQYQ01000009.1"/>
</dbReference>
<dbReference type="OrthoDB" id="6631338at2"/>
<feature type="transmembrane region" description="Helical" evidence="1">
    <location>
        <begin position="81"/>
        <end position="105"/>
    </location>
</feature>
<feature type="transmembrane region" description="Helical" evidence="1">
    <location>
        <begin position="320"/>
        <end position="338"/>
    </location>
</feature>
<dbReference type="EMBL" id="FQYQ01000009">
    <property type="protein sequence ID" value="SHJ07398.1"/>
    <property type="molecule type" value="Genomic_DNA"/>
</dbReference>
<feature type="transmembrane region" description="Helical" evidence="1">
    <location>
        <begin position="117"/>
        <end position="136"/>
    </location>
</feature>
<evidence type="ECO:0008006" key="4">
    <source>
        <dbReference type="Google" id="ProtNLM"/>
    </source>
</evidence>